<dbReference type="GO" id="GO:0008168">
    <property type="term" value="F:methyltransferase activity"/>
    <property type="evidence" value="ECO:0007669"/>
    <property type="project" value="InterPro"/>
</dbReference>
<dbReference type="Gene3D" id="1.10.1200.270">
    <property type="entry name" value="Methyltransferase, alpha-helical capping domain"/>
    <property type="match status" value="1"/>
</dbReference>
<dbReference type="Proteomes" id="UP000663823">
    <property type="component" value="Unassembled WGS sequence"/>
</dbReference>
<sequence>MSHFCYNRGCQKKYTPTNDPAQDDTACQYHPGLPYFHDAYKIWSCCQKKSHDFGAFLSLPGCTRGPHQPTKPEEPVAPRATEQEQVVVPKPTIREETPKPRVPVIERPPMDAPLTKMKLTVSTSLQEALEKLAITPKVNTNQKEQFNDEVKPGTSCKHASCGVLYTTVDQEQATPCRFHPGVPIFHEGMKYWSCCQKKTTDFEAFTAQPGCSEGEHLWRVENESSKNEDDPQVLKTSCRYDFHQQGPSVVLSIYAKMPRPDQTQVELNAGRLKVDTRFGTATSTKRFFNEWELFGLIDVNQSTVELLQNIRRLFSLLLCCCSRQKQKRQIAQIILDDPRRTFIYSGIDALNITNSTSLIIADFGSSHGQNSIQTMKIIIEYLTKMNKLRGSSLIIHNDLPTNDWTRLFQLLAEDNSYRGLANGCSFYEECLPRNCLSIAFSSASLHILSKKPCNINNHCYFHFANENEREIFKNQSKFDFNSFIKYRSQELQSGGILILNIPCVNENGEMGFNFYFDLIYKCAQLLTILTSQELIDFTIPFYLRSLSECIDLELFNRYSLILIKSELICLKSLIVDQYRHGQIRLDRFAKSLSMLMRPGTDLALKQALQINRRSSPDIERISTQFWSLFEEKNKSRAFSAAISA</sequence>
<keyword evidence="4" id="KW-0460">Magnesium</keyword>
<dbReference type="InterPro" id="IPR007051">
    <property type="entry name" value="CHORD_dom"/>
</dbReference>
<dbReference type="AlphaFoldDB" id="A0A818PSS8"/>
<dbReference type="SUPFAM" id="SSF53335">
    <property type="entry name" value="S-adenosyl-L-methionine-dependent methyltransferases"/>
    <property type="match status" value="1"/>
</dbReference>
<dbReference type="InterPro" id="IPR042086">
    <property type="entry name" value="MeTrfase_capping"/>
</dbReference>
<accession>A0A818PSS8</accession>
<feature type="region of interest" description="Disordered" evidence="5">
    <location>
        <begin position="64"/>
        <end position="83"/>
    </location>
</feature>
<organism evidence="7 8">
    <name type="scientific">Rotaria sordida</name>
    <dbReference type="NCBI Taxonomy" id="392033"/>
    <lineage>
        <taxon>Eukaryota</taxon>
        <taxon>Metazoa</taxon>
        <taxon>Spiralia</taxon>
        <taxon>Gnathifera</taxon>
        <taxon>Rotifera</taxon>
        <taxon>Eurotatoria</taxon>
        <taxon>Bdelloidea</taxon>
        <taxon>Philodinida</taxon>
        <taxon>Philodinidae</taxon>
        <taxon>Rotaria</taxon>
    </lineage>
</organism>
<dbReference type="PANTHER" id="PTHR46983:SF3">
    <property type="entry name" value="CHPADIPLOID STATE MAINTENANCE PROTEIN CHPA"/>
    <property type="match status" value="1"/>
</dbReference>
<evidence type="ECO:0000256" key="3">
    <source>
        <dbReference type="ARBA" id="ARBA00022833"/>
    </source>
</evidence>
<keyword evidence="2" id="KW-0677">Repeat</keyword>
<evidence type="ECO:0000256" key="2">
    <source>
        <dbReference type="ARBA" id="ARBA00022737"/>
    </source>
</evidence>
<reference evidence="7" key="1">
    <citation type="submission" date="2021-02" db="EMBL/GenBank/DDBJ databases">
        <authorList>
            <person name="Nowell W R."/>
        </authorList>
    </citation>
    <scope>NUCLEOTIDE SEQUENCE</scope>
</reference>
<dbReference type="InterPro" id="IPR039790">
    <property type="entry name" value="CHRD1"/>
</dbReference>
<dbReference type="PANTHER" id="PTHR46983">
    <property type="entry name" value="CYSTEINE AND HISTIDINE-RICH DOMAIN-CONTAINING PROTEIN 1"/>
    <property type="match status" value="1"/>
</dbReference>
<dbReference type="SUPFAM" id="SSF49764">
    <property type="entry name" value="HSP20-like chaperones"/>
    <property type="match status" value="1"/>
</dbReference>
<dbReference type="InterPro" id="IPR005299">
    <property type="entry name" value="MeTrfase_7"/>
</dbReference>
<dbReference type="Pfam" id="PF03492">
    <property type="entry name" value="Methyltransf_7"/>
    <property type="match status" value="1"/>
</dbReference>
<dbReference type="InterPro" id="IPR008978">
    <property type="entry name" value="HSP20-like_chaperone"/>
</dbReference>
<dbReference type="InterPro" id="IPR029063">
    <property type="entry name" value="SAM-dependent_MTases_sf"/>
</dbReference>
<gene>
    <name evidence="7" type="ORF">OTI717_LOCUS8264</name>
</gene>
<keyword evidence="3" id="KW-0862">Zinc</keyword>
<comment type="caution">
    <text evidence="7">The sequence shown here is derived from an EMBL/GenBank/DDBJ whole genome shotgun (WGS) entry which is preliminary data.</text>
</comment>
<dbReference type="EMBL" id="CAJOAX010000655">
    <property type="protein sequence ID" value="CAF3630035.1"/>
    <property type="molecule type" value="Genomic_DNA"/>
</dbReference>
<name>A0A818PSS8_9BILA</name>
<keyword evidence="1" id="KW-0479">Metal-binding</keyword>
<evidence type="ECO:0000256" key="1">
    <source>
        <dbReference type="ARBA" id="ARBA00022723"/>
    </source>
</evidence>
<evidence type="ECO:0000313" key="8">
    <source>
        <dbReference type="Proteomes" id="UP000663823"/>
    </source>
</evidence>
<evidence type="ECO:0000313" key="7">
    <source>
        <dbReference type="EMBL" id="CAF3630035.1"/>
    </source>
</evidence>
<dbReference type="PROSITE" id="PS51401">
    <property type="entry name" value="CHORD"/>
    <property type="match status" value="2"/>
</dbReference>
<proteinExistence type="predicted"/>
<evidence type="ECO:0000256" key="5">
    <source>
        <dbReference type="SAM" id="MobiDB-lite"/>
    </source>
</evidence>
<dbReference type="Gene3D" id="2.60.40.790">
    <property type="match status" value="1"/>
</dbReference>
<protein>
    <recommendedName>
        <fullName evidence="6">CHORD domain-containing protein</fullName>
    </recommendedName>
</protein>
<dbReference type="Pfam" id="PF04968">
    <property type="entry name" value="CHORD"/>
    <property type="match status" value="2"/>
</dbReference>
<dbReference type="Gene3D" id="3.40.50.150">
    <property type="entry name" value="Vaccinia Virus protein VP39"/>
    <property type="match status" value="1"/>
</dbReference>
<dbReference type="InterPro" id="IPR007052">
    <property type="entry name" value="CS_dom"/>
</dbReference>
<evidence type="ECO:0000256" key="4">
    <source>
        <dbReference type="ARBA" id="ARBA00022842"/>
    </source>
</evidence>
<dbReference type="Gene3D" id="4.10.1130.20">
    <property type="match status" value="2"/>
</dbReference>
<feature type="domain" description="CHORD" evidence="6">
    <location>
        <begin position="156"/>
        <end position="216"/>
    </location>
</feature>
<dbReference type="GO" id="GO:0046872">
    <property type="term" value="F:metal ion binding"/>
    <property type="evidence" value="ECO:0007669"/>
    <property type="project" value="UniProtKB-KW"/>
</dbReference>
<feature type="domain" description="CHORD" evidence="6">
    <location>
        <begin position="5"/>
        <end position="67"/>
    </location>
</feature>
<dbReference type="Pfam" id="PF04969">
    <property type="entry name" value="CS"/>
    <property type="match status" value="1"/>
</dbReference>
<evidence type="ECO:0000259" key="6">
    <source>
        <dbReference type="PROSITE" id="PS51401"/>
    </source>
</evidence>